<dbReference type="EnsemblMetazoa" id="MESCA010471-RA">
    <property type="protein sequence ID" value="MESCA010471-PA"/>
    <property type="gene ID" value="MESCA010471"/>
</dbReference>
<name>T1H2M1_MEGSC</name>
<reference evidence="1" key="2">
    <citation type="submission" date="2015-06" db="UniProtKB">
        <authorList>
            <consortium name="EnsemblMetazoa"/>
        </authorList>
    </citation>
    <scope>IDENTIFICATION</scope>
</reference>
<dbReference type="EMBL" id="CAQQ02382465">
    <property type="status" value="NOT_ANNOTATED_CDS"/>
    <property type="molecule type" value="Genomic_DNA"/>
</dbReference>
<proteinExistence type="predicted"/>
<evidence type="ECO:0000313" key="2">
    <source>
        <dbReference type="Proteomes" id="UP000015102"/>
    </source>
</evidence>
<protein>
    <submittedName>
        <fullName evidence="1">Uncharacterized protein</fullName>
    </submittedName>
</protein>
<sequence>MEVEIYRIRAFNICRFRVYPDHTMHPVNAFNEMQAHLGIVALHIARLSTSRQCMKAITQSITGGVSLRGTHKDILDILQVGQAFALDFRGGSV</sequence>
<dbReference type="EMBL" id="CAQQ02382466">
    <property type="status" value="NOT_ANNOTATED_CDS"/>
    <property type="molecule type" value="Genomic_DNA"/>
</dbReference>
<keyword evidence="2" id="KW-1185">Reference proteome</keyword>
<accession>T1H2M1</accession>
<evidence type="ECO:0000313" key="1">
    <source>
        <dbReference type="EnsemblMetazoa" id="MESCA010471-PA"/>
    </source>
</evidence>
<reference evidence="2" key="1">
    <citation type="submission" date="2013-02" db="EMBL/GenBank/DDBJ databases">
        <authorList>
            <person name="Hughes D."/>
        </authorList>
    </citation>
    <scope>NUCLEOTIDE SEQUENCE</scope>
    <source>
        <strain>Durham</strain>
        <strain evidence="2">NC isolate 2 -- Noor lab</strain>
    </source>
</reference>
<dbReference type="AlphaFoldDB" id="T1H2M1"/>
<dbReference type="HOGENOM" id="CLU_2402147_0_0_1"/>
<dbReference type="Proteomes" id="UP000015102">
    <property type="component" value="Unassembled WGS sequence"/>
</dbReference>
<organism evidence="1 2">
    <name type="scientific">Megaselia scalaris</name>
    <name type="common">Humpbacked fly</name>
    <name type="synonym">Phora scalaris</name>
    <dbReference type="NCBI Taxonomy" id="36166"/>
    <lineage>
        <taxon>Eukaryota</taxon>
        <taxon>Metazoa</taxon>
        <taxon>Ecdysozoa</taxon>
        <taxon>Arthropoda</taxon>
        <taxon>Hexapoda</taxon>
        <taxon>Insecta</taxon>
        <taxon>Pterygota</taxon>
        <taxon>Neoptera</taxon>
        <taxon>Endopterygota</taxon>
        <taxon>Diptera</taxon>
        <taxon>Brachycera</taxon>
        <taxon>Muscomorpha</taxon>
        <taxon>Platypezoidea</taxon>
        <taxon>Phoridae</taxon>
        <taxon>Megaseliini</taxon>
        <taxon>Megaselia</taxon>
    </lineage>
</organism>